<reference evidence="1 2" key="1">
    <citation type="submission" date="2021-06" db="EMBL/GenBank/DDBJ databases">
        <authorList>
            <person name="Palmer J.M."/>
        </authorList>
    </citation>
    <scope>NUCLEOTIDE SEQUENCE [LARGE SCALE GENOMIC DNA]</scope>
    <source>
        <strain evidence="2">if_2019</strain>
        <tissue evidence="1">Muscle</tissue>
    </source>
</reference>
<comment type="caution">
    <text evidence="1">The sequence shown here is derived from an EMBL/GenBank/DDBJ whole genome shotgun (WGS) entry which is preliminary data.</text>
</comment>
<gene>
    <name evidence="1" type="ORF">ILYODFUR_032209</name>
</gene>
<dbReference type="Proteomes" id="UP001482620">
    <property type="component" value="Unassembled WGS sequence"/>
</dbReference>
<name>A0ABV0SQX8_9TELE</name>
<dbReference type="EMBL" id="JAHRIQ010005173">
    <property type="protein sequence ID" value="MEQ2222992.1"/>
    <property type="molecule type" value="Genomic_DNA"/>
</dbReference>
<accession>A0ABV0SQX8</accession>
<keyword evidence="2" id="KW-1185">Reference proteome</keyword>
<protein>
    <submittedName>
        <fullName evidence="1">Uncharacterized protein</fullName>
    </submittedName>
</protein>
<organism evidence="1 2">
    <name type="scientific">Ilyodon furcidens</name>
    <name type="common">goldbreast splitfin</name>
    <dbReference type="NCBI Taxonomy" id="33524"/>
    <lineage>
        <taxon>Eukaryota</taxon>
        <taxon>Metazoa</taxon>
        <taxon>Chordata</taxon>
        <taxon>Craniata</taxon>
        <taxon>Vertebrata</taxon>
        <taxon>Euteleostomi</taxon>
        <taxon>Actinopterygii</taxon>
        <taxon>Neopterygii</taxon>
        <taxon>Teleostei</taxon>
        <taxon>Neoteleostei</taxon>
        <taxon>Acanthomorphata</taxon>
        <taxon>Ovalentaria</taxon>
        <taxon>Atherinomorphae</taxon>
        <taxon>Cyprinodontiformes</taxon>
        <taxon>Goodeidae</taxon>
        <taxon>Ilyodon</taxon>
    </lineage>
</organism>
<evidence type="ECO:0000313" key="1">
    <source>
        <dbReference type="EMBL" id="MEQ2222992.1"/>
    </source>
</evidence>
<evidence type="ECO:0000313" key="2">
    <source>
        <dbReference type="Proteomes" id="UP001482620"/>
    </source>
</evidence>
<proteinExistence type="predicted"/>
<sequence length="93" mass="9882">MKGCSCASSELQVKLSPSNRSTISEGSGSEMSSTVPIGGNHFLILTTKPRLCLTYGKNLHGNTQDTCLCVNTAPPPGQFYIYRTENLDPTASG</sequence>